<keyword evidence="3" id="KW-0862">Zinc</keyword>
<reference evidence="4 5" key="1">
    <citation type="journal article" date="2023" name="Commun. Biol.">
        <title>Genome analysis of Parmales, the sister group of diatoms, reveals the evolutionary specialization of diatoms from phago-mixotrophs to photoautotrophs.</title>
        <authorList>
            <person name="Ban H."/>
            <person name="Sato S."/>
            <person name="Yoshikawa S."/>
            <person name="Yamada K."/>
            <person name="Nakamura Y."/>
            <person name="Ichinomiya M."/>
            <person name="Sato N."/>
            <person name="Blanc-Mathieu R."/>
            <person name="Endo H."/>
            <person name="Kuwata A."/>
            <person name="Ogata H."/>
        </authorList>
    </citation>
    <scope>NUCLEOTIDE SEQUENCE [LARGE SCALE GENOMIC DNA]</scope>
</reference>
<comment type="similarity">
    <text evidence="1">Belongs to the UPF0587 family.</text>
</comment>
<evidence type="ECO:0000256" key="3">
    <source>
        <dbReference type="ARBA" id="ARBA00022833"/>
    </source>
</evidence>
<dbReference type="Proteomes" id="UP001165060">
    <property type="component" value="Unassembled WGS sequence"/>
</dbReference>
<evidence type="ECO:0000256" key="2">
    <source>
        <dbReference type="ARBA" id="ARBA00022723"/>
    </source>
</evidence>
<gene>
    <name evidence="4" type="ORF">TeGR_g5545</name>
</gene>
<evidence type="ECO:0000313" key="5">
    <source>
        <dbReference type="Proteomes" id="UP001165060"/>
    </source>
</evidence>
<dbReference type="PANTHER" id="PTHR12857">
    <property type="entry name" value="CXXC MOTIF CONTAINING ZINC BINDING PROTEIN"/>
    <property type="match status" value="1"/>
</dbReference>
<evidence type="ECO:0000313" key="4">
    <source>
        <dbReference type="EMBL" id="GMI32825.1"/>
    </source>
</evidence>
<organism evidence="4 5">
    <name type="scientific">Tetraparma gracilis</name>
    <dbReference type="NCBI Taxonomy" id="2962635"/>
    <lineage>
        <taxon>Eukaryota</taxon>
        <taxon>Sar</taxon>
        <taxon>Stramenopiles</taxon>
        <taxon>Ochrophyta</taxon>
        <taxon>Bolidophyceae</taxon>
        <taxon>Parmales</taxon>
        <taxon>Triparmaceae</taxon>
        <taxon>Tetraparma</taxon>
    </lineage>
</organism>
<dbReference type="InterPro" id="IPR008584">
    <property type="entry name" value="CXXC_Zn-binding_euk"/>
</dbReference>
<comment type="caution">
    <text evidence="4">The sequence shown here is derived from an EMBL/GenBank/DDBJ whole genome shotgun (WGS) entry which is preliminary data.</text>
</comment>
<keyword evidence="2" id="KW-0479">Metal-binding</keyword>
<dbReference type="PANTHER" id="PTHR12857:SF0">
    <property type="entry name" value="CXXC MOTIF CONTAINING ZINC BINDING PROTEIN"/>
    <property type="match status" value="1"/>
</dbReference>
<protein>
    <recommendedName>
        <fullName evidence="6">FHA domain-containing protein</fullName>
    </recommendedName>
</protein>
<accession>A0ABQ6MT90</accession>
<dbReference type="EMBL" id="BRYB01000559">
    <property type="protein sequence ID" value="GMI32825.1"/>
    <property type="molecule type" value="Genomic_DNA"/>
</dbReference>
<dbReference type="SUPFAM" id="SSF141678">
    <property type="entry name" value="MAL13P1.257-like"/>
    <property type="match status" value="1"/>
</dbReference>
<keyword evidence="5" id="KW-1185">Reference proteome</keyword>
<evidence type="ECO:0000256" key="1">
    <source>
        <dbReference type="ARBA" id="ARBA00007818"/>
    </source>
</evidence>
<proteinExistence type="inferred from homology"/>
<sequence length="172" mass="18647">MPIFLLEVRATFDFVSALTPAPDNEWKISVKNPLNDFEVKEGVTVRSSELVELENAHVADAHLAVKFEGASKYSTLTVLDAGSSALKPKKKQASRAPGPVTASEEWAPVLAVDCRGLEPCGYEPGVGEFAVTSEAGSVFEEEVDLSDDFCEYCEKGEASVGVEGFEWRWTAL</sequence>
<dbReference type="Pfam" id="PF05907">
    <property type="entry name" value="CXXC_Zn-b_euk"/>
    <property type="match status" value="1"/>
</dbReference>
<evidence type="ECO:0008006" key="6">
    <source>
        <dbReference type="Google" id="ProtNLM"/>
    </source>
</evidence>
<name>A0ABQ6MT90_9STRA</name>